<dbReference type="GO" id="GO:0044183">
    <property type="term" value="F:protein folding chaperone"/>
    <property type="evidence" value="ECO:0007669"/>
    <property type="project" value="TreeGrafter"/>
</dbReference>
<accession>A0AAF0DTN1</accession>
<dbReference type="InterPro" id="IPR009053">
    <property type="entry name" value="Prefoldin"/>
</dbReference>
<evidence type="ECO:0000256" key="1">
    <source>
        <dbReference type="ARBA" id="ARBA00008045"/>
    </source>
</evidence>
<dbReference type="InterPro" id="IPR002777">
    <property type="entry name" value="PFD_beta-like"/>
</dbReference>
<dbReference type="SUPFAM" id="SSF46579">
    <property type="entry name" value="Prefoldin"/>
    <property type="match status" value="1"/>
</dbReference>
<sequence>MSEDSLPVLLNTVQTRLVQSQRQLSIVRAQVNARKREAKLDELTLEQLKGLGSGTRMYEAVGKMFMQESYEDVAAGLKKKQQQALEENQMLQKKQTFLEKEASEAQTHLNDLVRSIEHANAAAQ</sequence>
<keyword evidence="3" id="KW-0175">Coiled coil</keyword>
<dbReference type="Proteomes" id="UP001216638">
    <property type="component" value="Chromosome 1"/>
</dbReference>
<dbReference type="Gene3D" id="1.10.287.370">
    <property type="match status" value="1"/>
</dbReference>
<comment type="similarity">
    <text evidence="1">Belongs to the prefoldin subunit beta family.</text>
</comment>
<keyword evidence="5" id="KW-1185">Reference proteome</keyword>
<feature type="coiled-coil region" evidence="3">
    <location>
        <begin position="74"/>
        <end position="101"/>
    </location>
</feature>
<dbReference type="PANTHER" id="PTHR20903:SF0">
    <property type="entry name" value="PREFOLDIN SUBUNIT 1"/>
    <property type="match status" value="1"/>
</dbReference>
<protein>
    <recommendedName>
        <fullName evidence="6">Prefoldin subunit 1</fullName>
    </recommendedName>
</protein>
<gene>
    <name evidence="4" type="ORF">MBRA1_000427</name>
</gene>
<evidence type="ECO:0000256" key="3">
    <source>
        <dbReference type="SAM" id="Coils"/>
    </source>
</evidence>
<dbReference type="EMBL" id="CP119951">
    <property type="protein sequence ID" value="WFC93804.1"/>
    <property type="molecule type" value="Genomic_DNA"/>
</dbReference>
<organism evidence="4 5">
    <name type="scientific">Malassezia brasiliensis</name>
    <dbReference type="NCBI Taxonomy" id="1821822"/>
    <lineage>
        <taxon>Eukaryota</taxon>
        <taxon>Fungi</taxon>
        <taxon>Dikarya</taxon>
        <taxon>Basidiomycota</taxon>
        <taxon>Ustilaginomycotina</taxon>
        <taxon>Malasseziomycetes</taxon>
        <taxon>Malasseziales</taxon>
        <taxon>Malasseziaceae</taxon>
        <taxon>Malassezia</taxon>
    </lineage>
</organism>
<proteinExistence type="inferred from homology"/>
<name>A0AAF0DTN1_9BASI</name>
<dbReference type="GO" id="GO:0016272">
    <property type="term" value="C:prefoldin complex"/>
    <property type="evidence" value="ECO:0007669"/>
    <property type="project" value="InterPro"/>
</dbReference>
<dbReference type="AlphaFoldDB" id="A0AAF0DTN1"/>
<evidence type="ECO:0000256" key="2">
    <source>
        <dbReference type="ARBA" id="ARBA00023186"/>
    </source>
</evidence>
<keyword evidence="2" id="KW-0143">Chaperone</keyword>
<reference evidence="4" key="1">
    <citation type="submission" date="2023-03" db="EMBL/GenBank/DDBJ databases">
        <title>Mating type loci evolution in Malassezia.</title>
        <authorList>
            <person name="Coelho M.A."/>
        </authorList>
    </citation>
    <scope>NUCLEOTIDE SEQUENCE</scope>
    <source>
        <strain evidence="4">CBS 14135</strain>
    </source>
</reference>
<dbReference type="PANTHER" id="PTHR20903">
    <property type="entry name" value="PREFOLDIN SUBUNIT 1-RELATED"/>
    <property type="match status" value="1"/>
</dbReference>
<evidence type="ECO:0000313" key="4">
    <source>
        <dbReference type="EMBL" id="WFC93804.1"/>
    </source>
</evidence>
<dbReference type="Pfam" id="PF01920">
    <property type="entry name" value="Prefoldin_2"/>
    <property type="match status" value="1"/>
</dbReference>
<dbReference type="GO" id="GO:0051082">
    <property type="term" value="F:unfolded protein binding"/>
    <property type="evidence" value="ECO:0007669"/>
    <property type="project" value="InterPro"/>
</dbReference>
<dbReference type="GO" id="GO:0005737">
    <property type="term" value="C:cytoplasm"/>
    <property type="evidence" value="ECO:0007669"/>
    <property type="project" value="TreeGrafter"/>
</dbReference>
<evidence type="ECO:0008006" key="6">
    <source>
        <dbReference type="Google" id="ProtNLM"/>
    </source>
</evidence>
<evidence type="ECO:0000313" key="5">
    <source>
        <dbReference type="Proteomes" id="UP001216638"/>
    </source>
</evidence>